<evidence type="ECO:0000313" key="2">
    <source>
        <dbReference type="WBParaSite" id="PDA_v2.g2282.t1"/>
    </source>
</evidence>
<organism evidence="1 2">
    <name type="scientific">Panagrolaimus davidi</name>
    <dbReference type="NCBI Taxonomy" id="227884"/>
    <lineage>
        <taxon>Eukaryota</taxon>
        <taxon>Metazoa</taxon>
        <taxon>Ecdysozoa</taxon>
        <taxon>Nematoda</taxon>
        <taxon>Chromadorea</taxon>
        <taxon>Rhabditida</taxon>
        <taxon>Tylenchina</taxon>
        <taxon>Panagrolaimomorpha</taxon>
        <taxon>Panagrolaimoidea</taxon>
        <taxon>Panagrolaimidae</taxon>
        <taxon>Panagrolaimus</taxon>
    </lineage>
</organism>
<name>A0A914Q1W7_9BILA</name>
<reference evidence="2" key="1">
    <citation type="submission" date="2022-11" db="UniProtKB">
        <authorList>
            <consortium name="WormBaseParasite"/>
        </authorList>
    </citation>
    <scope>IDENTIFICATION</scope>
</reference>
<dbReference type="Proteomes" id="UP000887578">
    <property type="component" value="Unplaced"/>
</dbReference>
<accession>A0A914Q1W7</accession>
<proteinExistence type="predicted"/>
<protein>
    <submittedName>
        <fullName evidence="2">Uncharacterized protein</fullName>
    </submittedName>
</protein>
<dbReference type="AlphaFoldDB" id="A0A914Q1W7"/>
<sequence length="121" mass="13174">MSAAPCGCSHNLSNGKFVVAREVAAEIDAVEDEFEFECGGAEYDCGIGGGEIAQEDSGGDVVDDRVVDDDIRCWVYADLLNPAYPTPTCPFPGGKRFRSTATFRSVRFHVVEIVRCFELND</sequence>
<keyword evidence="1" id="KW-1185">Reference proteome</keyword>
<dbReference type="WBParaSite" id="PDA_v2.g2282.t1">
    <property type="protein sequence ID" value="PDA_v2.g2282.t1"/>
    <property type="gene ID" value="PDA_v2.g2282"/>
</dbReference>
<evidence type="ECO:0000313" key="1">
    <source>
        <dbReference type="Proteomes" id="UP000887578"/>
    </source>
</evidence>